<dbReference type="Proteomes" id="UP000887565">
    <property type="component" value="Unplaced"/>
</dbReference>
<name>A0A915IEC2_ROMCU</name>
<reference evidence="2" key="1">
    <citation type="submission" date="2022-11" db="UniProtKB">
        <authorList>
            <consortium name="WormBaseParasite"/>
        </authorList>
    </citation>
    <scope>IDENTIFICATION</scope>
</reference>
<dbReference type="WBParaSite" id="nRc.2.0.1.t11561-RA">
    <property type="protein sequence ID" value="nRc.2.0.1.t11561-RA"/>
    <property type="gene ID" value="nRc.2.0.1.g11561"/>
</dbReference>
<sequence length="128" mass="14480">MDIPRKILCQWLRITNALKRGIKKACIAQIVQAGHVRSALRTSIRIFVPSKIEETNIHFELKTNKKHENQATNQKINYSTGVTFGQGDQLRKGETEEGVEVILGITLEVEEIDNNSDRLFAFEARATS</sequence>
<keyword evidence="1" id="KW-1185">Reference proteome</keyword>
<organism evidence="1 2">
    <name type="scientific">Romanomermis culicivorax</name>
    <name type="common">Nematode worm</name>
    <dbReference type="NCBI Taxonomy" id="13658"/>
    <lineage>
        <taxon>Eukaryota</taxon>
        <taxon>Metazoa</taxon>
        <taxon>Ecdysozoa</taxon>
        <taxon>Nematoda</taxon>
        <taxon>Enoplea</taxon>
        <taxon>Dorylaimia</taxon>
        <taxon>Mermithida</taxon>
        <taxon>Mermithoidea</taxon>
        <taxon>Mermithidae</taxon>
        <taxon>Romanomermis</taxon>
    </lineage>
</organism>
<protein>
    <submittedName>
        <fullName evidence="2">Uncharacterized protein</fullName>
    </submittedName>
</protein>
<evidence type="ECO:0000313" key="1">
    <source>
        <dbReference type="Proteomes" id="UP000887565"/>
    </source>
</evidence>
<proteinExistence type="predicted"/>
<dbReference type="AlphaFoldDB" id="A0A915IEC2"/>
<evidence type="ECO:0000313" key="2">
    <source>
        <dbReference type="WBParaSite" id="nRc.2.0.1.t11561-RA"/>
    </source>
</evidence>
<accession>A0A915IEC2</accession>